<dbReference type="InterPro" id="IPR007887">
    <property type="entry name" value="MecA_N"/>
</dbReference>
<gene>
    <name evidence="4" type="ORF">EBN88_13790</name>
</gene>
<dbReference type="AlphaFoldDB" id="A0A3M2LR07"/>
<evidence type="ECO:0000259" key="3">
    <source>
        <dbReference type="Pfam" id="PF05223"/>
    </source>
</evidence>
<feature type="domain" description="NTF2-like N-terminal transpeptidase" evidence="3">
    <location>
        <begin position="54"/>
        <end position="167"/>
    </location>
</feature>
<dbReference type="Pfam" id="PF05223">
    <property type="entry name" value="MecA_N"/>
    <property type="match status" value="1"/>
</dbReference>
<dbReference type="GO" id="GO:0005886">
    <property type="term" value="C:plasma membrane"/>
    <property type="evidence" value="ECO:0007669"/>
    <property type="project" value="TreeGrafter"/>
</dbReference>
<dbReference type="Gene3D" id="3.40.710.10">
    <property type="entry name" value="DD-peptidase/beta-lactamase superfamily"/>
    <property type="match status" value="1"/>
</dbReference>
<dbReference type="EMBL" id="RFFJ01000065">
    <property type="protein sequence ID" value="RMI39924.1"/>
    <property type="molecule type" value="Genomic_DNA"/>
</dbReference>
<protein>
    <recommendedName>
        <fullName evidence="6">Penicillin-binding protein</fullName>
    </recommendedName>
</protein>
<dbReference type="Proteomes" id="UP000278673">
    <property type="component" value="Unassembled WGS sequence"/>
</dbReference>
<dbReference type="Pfam" id="PF00905">
    <property type="entry name" value="Transpeptidase"/>
    <property type="match status" value="1"/>
</dbReference>
<dbReference type="SUPFAM" id="SSF56601">
    <property type="entry name" value="beta-lactamase/transpeptidase-like"/>
    <property type="match status" value="1"/>
</dbReference>
<comment type="caution">
    <text evidence="4">The sequence shown here is derived from an EMBL/GenBank/DDBJ whole genome shotgun (WGS) entry which is preliminary data.</text>
</comment>
<keyword evidence="1" id="KW-0472">Membrane</keyword>
<accession>A0A3M2LR07</accession>
<evidence type="ECO:0000313" key="4">
    <source>
        <dbReference type="EMBL" id="RMI39924.1"/>
    </source>
</evidence>
<dbReference type="RefSeq" id="WP_122184161.1">
    <property type="nucleotide sequence ID" value="NZ_RFFJ01000065.1"/>
</dbReference>
<dbReference type="GO" id="GO:0008658">
    <property type="term" value="F:penicillin binding"/>
    <property type="evidence" value="ECO:0007669"/>
    <property type="project" value="InterPro"/>
</dbReference>
<dbReference type="PANTHER" id="PTHR30627">
    <property type="entry name" value="PEPTIDOGLYCAN D,D-TRANSPEPTIDASE"/>
    <property type="match status" value="1"/>
</dbReference>
<organism evidence="4 5">
    <name type="scientific">Streptomyces triticirhizae</name>
    <dbReference type="NCBI Taxonomy" id="2483353"/>
    <lineage>
        <taxon>Bacteria</taxon>
        <taxon>Bacillati</taxon>
        <taxon>Actinomycetota</taxon>
        <taxon>Actinomycetes</taxon>
        <taxon>Kitasatosporales</taxon>
        <taxon>Streptomycetaceae</taxon>
        <taxon>Streptomyces</taxon>
    </lineage>
</organism>
<dbReference type="SUPFAM" id="SSF56519">
    <property type="entry name" value="Penicillin binding protein dimerisation domain"/>
    <property type="match status" value="1"/>
</dbReference>
<feature type="transmembrane region" description="Helical" evidence="1">
    <location>
        <begin position="22"/>
        <end position="42"/>
    </location>
</feature>
<dbReference type="InterPro" id="IPR012338">
    <property type="entry name" value="Beta-lactam/transpept-like"/>
</dbReference>
<dbReference type="Gene3D" id="3.90.1310.10">
    <property type="entry name" value="Penicillin-binding protein 2a (Domain 2)"/>
    <property type="match status" value="1"/>
</dbReference>
<keyword evidence="5" id="KW-1185">Reference proteome</keyword>
<keyword evidence="1" id="KW-1133">Transmembrane helix</keyword>
<reference evidence="4 5" key="1">
    <citation type="submission" date="2018-10" db="EMBL/GenBank/DDBJ databases">
        <title>Isolation, diversity and antifungal activity of actinobacteria from wheat.</title>
        <authorList>
            <person name="Han C."/>
        </authorList>
    </citation>
    <scope>NUCLEOTIDE SEQUENCE [LARGE SCALE GENOMIC DNA]</scope>
    <source>
        <strain evidence="4 5">NEAU-YY642</strain>
    </source>
</reference>
<evidence type="ECO:0000313" key="5">
    <source>
        <dbReference type="Proteomes" id="UP000278673"/>
    </source>
</evidence>
<dbReference type="GO" id="GO:0071972">
    <property type="term" value="F:peptidoglycan L,D-transpeptidase activity"/>
    <property type="evidence" value="ECO:0007669"/>
    <property type="project" value="TreeGrafter"/>
</dbReference>
<dbReference type="InterPro" id="IPR036138">
    <property type="entry name" value="PBP_dimer_sf"/>
</dbReference>
<sequence length="636" mass="66001">MANSGSTGTPALGRGSWRTHRVTLIGGAALVTVLAVVAVLLLRGGGDDKGEERARAVTERFLDAWAAGELADAAGLTDDPAAAESLLGSVVANTEPEEMSFEVTGPVDRPDGAPDDARAVGFTARFALSGLGEVSWESVAVAVPGSGDEWRLRWESALLHPELAEGQTLVNTVAWPERAGILGADESPVAGPARVWSVSIWPAQLSDEERAWEVLEELDAGVDVEALAERVAEAEPDQAVPVITLRDEVYAEHAEELVAVPGFQFAEEERTLALAARSVVGSVDAETGEGASGLQARYQEVLAGSAGAELVVADRESGEAVRTLEERAGEPGTPVVTTLDPDVQRAAEEALAEAGSDGSIVALRASTGEVLAAADTPTDGFARSLEGQLAPGSTFKVITAAHLLESGAGVDDVLGCPRYVTVNGQRFENQGEFELGDDTSLHEAFTASCNTAFIGNLDRFEHDSLGRTAEAFGIGGTWEVGAATFDGSVPTTTEDNELAASLIGQHQVQASPLVMASVAGTVAAGAFHQPVLVPEAVENRHEASAELSDETVEALRGLMRDTVTEGSASALAEVPGEPHAKTGTAEFENEDGELATHAWMIGYLGEEDLAFAVVLEAGGSGGRDAGPVAADFLTRR</sequence>
<dbReference type="InterPro" id="IPR050515">
    <property type="entry name" value="Beta-lactam/transpept"/>
</dbReference>
<keyword evidence="1" id="KW-0812">Transmembrane</keyword>
<evidence type="ECO:0000256" key="1">
    <source>
        <dbReference type="SAM" id="Phobius"/>
    </source>
</evidence>
<feature type="domain" description="Penicillin-binding protein transpeptidase" evidence="2">
    <location>
        <begin position="358"/>
        <end position="633"/>
    </location>
</feature>
<evidence type="ECO:0008006" key="6">
    <source>
        <dbReference type="Google" id="ProtNLM"/>
    </source>
</evidence>
<evidence type="ECO:0000259" key="2">
    <source>
        <dbReference type="Pfam" id="PF00905"/>
    </source>
</evidence>
<dbReference type="PANTHER" id="PTHR30627:SF24">
    <property type="entry name" value="PENICILLIN-BINDING PROTEIN 4B"/>
    <property type="match status" value="1"/>
</dbReference>
<dbReference type="GO" id="GO:0046677">
    <property type="term" value="P:response to antibiotic"/>
    <property type="evidence" value="ECO:0007669"/>
    <property type="project" value="InterPro"/>
</dbReference>
<dbReference type="InterPro" id="IPR001460">
    <property type="entry name" value="PCN-bd_Tpept"/>
</dbReference>
<dbReference type="GO" id="GO:0071555">
    <property type="term" value="P:cell wall organization"/>
    <property type="evidence" value="ECO:0007669"/>
    <property type="project" value="TreeGrafter"/>
</dbReference>
<name>A0A3M2LR07_9ACTN</name>
<proteinExistence type="predicted"/>